<reference evidence="1 2" key="1">
    <citation type="submission" date="2021-02" db="EMBL/GenBank/DDBJ databases">
        <title>Characterization of Marinitoga sp. nov. str. BP5-C20A.</title>
        <authorList>
            <person name="Erauso G."/>
            <person name="Postec A."/>
        </authorList>
    </citation>
    <scope>NUCLEOTIDE SEQUENCE [LARGE SCALE GENOMIC DNA]</scope>
    <source>
        <strain evidence="1 2">BP5-C20A</strain>
    </source>
</reference>
<dbReference type="RefSeq" id="WP_280999681.1">
    <property type="nucleotide sequence ID" value="NZ_CP069362.1"/>
</dbReference>
<evidence type="ECO:0000313" key="1">
    <source>
        <dbReference type="EMBL" id="WGS65305.1"/>
    </source>
</evidence>
<organism evidence="1 2">
    <name type="scientific">Marinitoga aeolica</name>
    <dbReference type="NCBI Taxonomy" id="2809031"/>
    <lineage>
        <taxon>Bacteria</taxon>
        <taxon>Thermotogati</taxon>
        <taxon>Thermotogota</taxon>
        <taxon>Thermotogae</taxon>
        <taxon>Petrotogales</taxon>
        <taxon>Petrotogaceae</taxon>
        <taxon>Marinitoga</taxon>
    </lineage>
</organism>
<evidence type="ECO:0000313" key="2">
    <source>
        <dbReference type="Proteomes" id="UP001232493"/>
    </source>
</evidence>
<accession>A0ABY8PRP9</accession>
<proteinExistence type="predicted"/>
<keyword evidence="2" id="KW-1185">Reference proteome</keyword>
<name>A0ABY8PRP9_9BACT</name>
<dbReference type="EMBL" id="CP069362">
    <property type="protein sequence ID" value="WGS65305.1"/>
    <property type="molecule type" value="Genomic_DNA"/>
</dbReference>
<dbReference type="Proteomes" id="UP001232493">
    <property type="component" value="Chromosome"/>
</dbReference>
<sequence length="171" mass="20931">MREQKIKNIIKEKIQTKTLLTDIEAKRFREYTLNLKWWSKKRKIDFDVPEKSGFKKGDLVSNKEWYYLKRYFSDDVKFKNVDYFDKLLKDTIDEGNIYGIILDDKTKIHYLRTFSQKELSQYIDNVDEFNSRNVVTIINIDYDDIVTIFLADEKRIKRLKRKWVKLWEPRL</sequence>
<gene>
    <name evidence="1" type="ORF">JRV97_01755</name>
</gene>
<protein>
    <submittedName>
        <fullName evidence="1">Uncharacterized protein</fullName>
    </submittedName>
</protein>